<evidence type="ECO:0000313" key="8">
    <source>
        <dbReference type="Proteomes" id="UP000295375"/>
    </source>
</evidence>
<keyword evidence="8" id="KW-1185">Reference proteome</keyword>
<sequence>MTDDTISRLRSDFFARLATPGYVEVMLDPVPDIVFAIKTREGRYVSVNEAWVKRCGLRHKSEALGRTARDLFPAHMAARYEAQDEKVLKTGLPLINSLDLILRIKGKAGWCLSNKVPLRDDRGKIIGIASFSKDLIEPSRAAHIDEKFAAVVDHMQANYFEQMGVDELARMAELSTAQFERRMKRVFQISAAQFISKTRIDAALQALTQTSTPLGQIAVDCGWYDHAAFSRQFKQVTGLTPSEVRQLAIDVR</sequence>
<dbReference type="PROSITE" id="PS01124">
    <property type="entry name" value="HTH_ARAC_FAMILY_2"/>
    <property type="match status" value="1"/>
</dbReference>
<dbReference type="GO" id="GO:0016301">
    <property type="term" value="F:kinase activity"/>
    <property type="evidence" value="ECO:0007669"/>
    <property type="project" value="UniProtKB-KW"/>
</dbReference>
<keyword evidence="2" id="KW-0805">Transcription regulation</keyword>
<dbReference type="SUPFAM" id="SSF55785">
    <property type="entry name" value="PYP-like sensor domain (PAS domain)"/>
    <property type="match status" value="1"/>
</dbReference>
<dbReference type="EMBL" id="SNYM01000027">
    <property type="protein sequence ID" value="TDQ43887.1"/>
    <property type="molecule type" value="Genomic_DNA"/>
</dbReference>
<keyword evidence="1" id="KW-0808">Transferase</keyword>
<dbReference type="InterPro" id="IPR050204">
    <property type="entry name" value="AraC_XylS_family_regulators"/>
</dbReference>
<dbReference type="InterPro" id="IPR018060">
    <property type="entry name" value="HTH_AraC"/>
</dbReference>
<dbReference type="InterPro" id="IPR009057">
    <property type="entry name" value="Homeodomain-like_sf"/>
</dbReference>
<name>A0A4V3D6G7_9GAMM</name>
<organism evidence="7 8">
    <name type="scientific">Permianibacter aggregans</name>
    <dbReference type="NCBI Taxonomy" id="1510150"/>
    <lineage>
        <taxon>Bacteria</taxon>
        <taxon>Pseudomonadati</taxon>
        <taxon>Pseudomonadota</taxon>
        <taxon>Gammaproteobacteria</taxon>
        <taxon>Pseudomonadales</taxon>
        <taxon>Pseudomonadaceae</taxon>
        <taxon>Permianibacter</taxon>
    </lineage>
</organism>
<proteinExistence type="predicted"/>
<evidence type="ECO:0000256" key="4">
    <source>
        <dbReference type="ARBA" id="ARBA00023163"/>
    </source>
</evidence>
<evidence type="ECO:0000313" key="7">
    <source>
        <dbReference type="EMBL" id="TDQ43887.1"/>
    </source>
</evidence>
<dbReference type="PANTHER" id="PTHR46796:SF13">
    <property type="entry name" value="HTH-TYPE TRANSCRIPTIONAL ACTIVATOR RHAS"/>
    <property type="match status" value="1"/>
</dbReference>
<evidence type="ECO:0000256" key="5">
    <source>
        <dbReference type="ARBA" id="ARBA00037345"/>
    </source>
</evidence>
<evidence type="ECO:0000256" key="3">
    <source>
        <dbReference type="ARBA" id="ARBA00023125"/>
    </source>
</evidence>
<keyword evidence="4" id="KW-0804">Transcription</keyword>
<dbReference type="Proteomes" id="UP000295375">
    <property type="component" value="Unassembled WGS sequence"/>
</dbReference>
<dbReference type="Gene3D" id="3.30.450.20">
    <property type="entry name" value="PAS domain"/>
    <property type="match status" value="1"/>
</dbReference>
<keyword evidence="1" id="KW-0418">Kinase</keyword>
<dbReference type="GO" id="GO:0003700">
    <property type="term" value="F:DNA-binding transcription factor activity"/>
    <property type="evidence" value="ECO:0007669"/>
    <property type="project" value="InterPro"/>
</dbReference>
<gene>
    <name evidence="7" type="ORF">EV696_12746</name>
</gene>
<dbReference type="GO" id="GO:0043565">
    <property type="term" value="F:sequence-specific DNA binding"/>
    <property type="evidence" value="ECO:0007669"/>
    <property type="project" value="InterPro"/>
</dbReference>
<accession>A0A4V3D6G7</accession>
<dbReference type="OrthoDB" id="6146868at2"/>
<dbReference type="Pfam" id="PF08448">
    <property type="entry name" value="PAS_4"/>
    <property type="match status" value="1"/>
</dbReference>
<dbReference type="RefSeq" id="WP_133593520.1">
    <property type="nucleotide sequence ID" value="NZ_CP037953.1"/>
</dbReference>
<evidence type="ECO:0000256" key="2">
    <source>
        <dbReference type="ARBA" id="ARBA00023015"/>
    </source>
</evidence>
<dbReference type="SMART" id="SM00342">
    <property type="entry name" value="HTH_ARAC"/>
    <property type="match status" value="1"/>
</dbReference>
<comment type="function">
    <text evidence="5">Regulatory protein of the TOL plasmid xyl operons. XylS activates the xylXYZLTEGFJQKIH operon required for the degradation of toluene, m-xylene and p-xylene.</text>
</comment>
<dbReference type="Pfam" id="PF12833">
    <property type="entry name" value="HTH_18"/>
    <property type="match status" value="1"/>
</dbReference>
<dbReference type="SUPFAM" id="SSF46689">
    <property type="entry name" value="Homeodomain-like"/>
    <property type="match status" value="2"/>
</dbReference>
<keyword evidence="3" id="KW-0238">DNA-binding</keyword>
<protein>
    <submittedName>
        <fullName evidence="7">AraC family transcriptional regulator</fullName>
    </submittedName>
</protein>
<evidence type="ECO:0000259" key="6">
    <source>
        <dbReference type="PROSITE" id="PS01124"/>
    </source>
</evidence>
<dbReference type="PANTHER" id="PTHR46796">
    <property type="entry name" value="HTH-TYPE TRANSCRIPTIONAL ACTIVATOR RHAS-RELATED"/>
    <property type="match status" value="1"/>
</dbReference>
<evidence type="ECO:0000256" key="1">
    <source>
        <dbReference type="ARBA" id="ARBA00022777"/>
    </source>
</evidence>
<dbReference type="InterPro" id="IPR013656">
    <property type="entry name" value="PAS_4"/>
</dbReference>
<reference evidence="7 8" key="1">
    <citation type="submission" date="2019-03" db="EMBL/GenBank/DDBJ databases">
        <title>Genomic Encyclopedia of Type Strains, Phase IV (KMG-IV): sequencing the most valuable type-strain genomes for metagenomic binning, comparative biology and taxonomic classification.</title>
        <authorList>
            <person name="Goeker M."/>
        </authorList>
    </citation>
    <scope>NUCLEOTIDE SEQUENCE [LARGE SCALE GENOMIC DNA]</scope>
    <source>
        <strain evidence="7 8">DSM 103792</strain>
    </source>
</reference>
<comment type="caution">
    <text evidence="7">The sequence shown here is derived from an EMBL/GenBank/DDBJ whole genome shotgun (WGS) entry which is preliminary data.</text>
</comment>
<dbReference type="NCBIfam" id="TIGR00229">
    <property type="entry name" value="sensory_box"/>
    <property type="match status" value="1"/>
</dbReference>
<feature type="domain" description="HTH araC/xylS-type" evidence="6">
    <location>
        <begin position="149"/>
        <end position="247"/>
    </location>
</feature>
<dbReference type="Gene3D" id="1.10.10.60">
    <property type="entry name" value="Homeodomain-like"/>
    <property type="match status" value="1"/>
</dbReference>
<dbReference type="AlphaFoldDB" id="A0A4V3D6G7"/>
<dbReference type="InterPro" id="IPR000014">
    <property type="entry name" value="PAS"/>
</dbReference>
<dbReference type="InterPro" id="IPR035965">
    <property type="entry name" value="PAS-like_dom_sf"/>
</dbReference>